<dbReference type="CDD" id="cd00920">
    <property type="entry name" value="Cupredoxin"/>
    <property type="match status" value="2"/>
</dbReference>
<dbReference type="STRING" id="1036808.A0A0C2ZTQ8"/>
<feature type="signal peptide" evidence="1">
    <location>
        <begin position="1"/>
        <end position="20"/>
    </location>
</feature>
<dbReference type="Gene3D" id="2.60.40.420">
    <property type="entry name" value="Cupredoxins - blue copper proteins"/>
    <property type="match status" value="2"/>
</dbReference>
<dbReference type="Proteomes" id="UP000053989">
    <property type="component" value="Unassembled WGS sequence"/>
</dbReference>
<evidence type="ECO:0008006" key="4">
    <source>
        <dbReference type="Google" id="ProtNLM"/>
    </source>
</evidence>
<dbReference type="EMBL" id="KN822125">
    <property type="protein sequence ID" value="KIM55927.1"/>
    <property type="molecule type" value="Genomic_DNA"/>
</dbReference>
<evidence type="ECO:0000313" key="3">
    <source>
        <dbReference type="Proteomes" id="UP000053989"/>
    </source>
</evidence>
<dbReference type="PANTHER" id="PTHR34883">
    <property type="entry name" value="SERINE-RICH PROTEIN, PUTATIVE-RELATED-RELATED"/>
    <property type="match status" value="1"/>
</dbReference>
<dbReference type="HOGENOM" id="CLU_060348_0_0_1"/>
<accession>A0A0C2ZTQ8</accession>
<dbReference type="InParanoid" id="A0A0C2ZTQ8"/>
<dbReference type="OrthoDB" id="1921208at2759"/>
<organism evidence="2 3">
    <name type="scientific">Scleroderma citrinum Foug A</name>
    <dbReference type="NCBI Taxonomy" id="1036808"/>
    <lineage>
        <taxon>Eukaryota</taxon>
        <taxon>Fungi</taxon>
        <taxon>Dikarya</taxon>
        <taxon>Basidiomycota</taxon>
        <taxon>Agaricomycotina</taxon>
        <taxon>Agaricomycetes</taxon>
        <taxon>Agaricomycetidae</taxon>
        <taxon>Boletales</taxon>
        <taxon>Sclerodermatineae</taxon>
        <taxon>Sclerodermataceae</taxon>
        <taxon>Scleroderma</taxon>
    </lineage>
</organism>
<evidence type="ECO:0000313" key="2">
    <source>
        <dbReference type="EMBL" id="KIM55927.1"/>
    </source>
</evidence>
<feature type="chain" id="PRO_5002160386" description="Phytocyanin domain-containing protein" evidence="1">
    <location>
        <begin position="21"/>
        <end position="286"/>
    </location>
</feature>
<gene>
    <name evidence="2" type="ORF">SCLCIDRAFT_133603</name>
</gene>
<dbReference type="PANTHER" id="PTHR34883:SF15">
    <property type="entry name" value="EXTRACELLULAR SERINE-RICH PROTEIN"/>
    <property type="match status" value="1"/>
</dbReference>
<keyword evidence="1" id="KW-0732">Signal</keyword>
<dbReference type="SUPFAM" id="SSF49503">
    <property type="entry name" value="Cupredoxins"/>
    <property type="match status" value="2"/>
</dbReference>
<evidence type="ECO:0000256" key="1">
    <source>
        <dbReference type="SAM" id="SignalP"/>
    </source>
</evidence>
<sequence>MSPATFAAIFSLTLASFVHSAVFDVTVGGSSLRFNPESVNATTGDIIHFTFQGTHTATQSTLANPCVALSGGFDSGEVGSINYTVTSTNATWFHCTVPGHCQAGMVFAVNPGSQFSAFQSAAMGNTSSSSTPSSSNGTSHTVIVGSGLTFSPSNITASPGDTVTFDFQQGDHSATQSTFAGPCQSKSGGFDSGYLVNANYSITVNDTNPIWVYCKQGDHCAEGMVFAINAPTTGNNTFSAFKASAMGQSSSSSGSSGGSSNGSTKIGYSAGVLTACVAIGLGLLSL</sequence>
<name>A0A0C2ZTQ8_9AGAM</name>
<dbReference type="InterPro" id="IPR052953">
    <property type="entry name" value="Ser-rich/MCO-related"/>
</dbReference>
<keyword evidence="3" id="KW-1185">Reference proteome</keyword>
<dbReference type="AlphaFoldDB" id="A0A0C2ZTQ8"/>
<protein>
    <recommendedName>
        <fullName evidence="4">Phytocyanin domain-containing protein</fullName>
    </recommendedName>
</protein>
<reference evidence="2 3" key="1">
    <citation type="submission" date="2014-04" db="EMBL/GenBank/DDBJ databases">
        <authorList>
            <consortium name="DOE Joint Genome Institute"/>
            <person name="Kuo A."/>
            <person name="Kohler A."/>
            <person name="Nagy L.G."/>
            <person name="Floudas D."/>
            <person name="Copeland A."/>
            <person name="Barry K.W."/>
            <person name="Cichocki N."/>
            <person name="Veneault-Fourrey C."/>
            <person name="LaButti K."/>
            <person name="Lindquist E.A."/>
            <person name="Lipzen A."/>
            <person name="Lundell T."/>
            <person name="Morin E."/>
            <person name="Murat C."/>
            <person name="Sun H."/>
            <person name="Tunlid A."/>
            <person name="Henrissat B."/>
            <person name="Grigoriev I.V."/>
            <person name="Hibbett D.S."/>
            <person name="Martin F."/>
            <person name="Nordberg H.P."/>
            <person name="Cantor M.N."/>
            <person name="Hua S.X."/>
        </authorList>
    </citation>
    <scope>NUCLEOTIDE SEQUENCE [LARGE SCALE GENOMIC DNA]</scope>
    <source>
        <strain evidence="2 3">Foug A</strain>
    </source>
</reference>
<dbReference type="InterPro" id="IPR008972">
    <property type="entry name" value="Cupredoxin"/>
</dbReference>
<proteinExistence type="predicted"/>
<reference evidence="3" key="2">
    <citation type="submission" date="2015-01" db="EMBL/GenBank/DDBJ databases">
        <title>Evolutionary Origins and Diversification of the Mycorrhizal Mutualists.</title>
        <authorList>
            <consortium name="DOE Joint Genome Institute"/>
            <consortium name="Mycorrhizal Genomics Consortium"/>
            <person name="Kohler A."/>
            <person name="Kuo A."/>
            <person name="Nagy L.G."/>
            <person name="Floudas D."/>
            <person name="Copeland A."/>
            <person name="Barry K.W."/>
            <person name="Cichocki N."/>
            <person name="Veneault-Fourrey C."/>
            <person name="LaButti K."/>
            <person name="Lindquist E.A."/>
            <person name="Lipzen A."/>
            <person name="Lundell T."/>
            <person name="Morin E."/>
            <person name="Murat C."/>
            <person name="Riley R."/>
            <person name="Ohm R."/>
            <person name="Sun H."/>
            <person name="Tunlid A."/>
            <person name="Henrissat B."/>
            <person name="Grigoriev I.V."/>
            <person name="Hibbett D.S."/>
            <person name="Martin F."/>
        </authorList>
    </citation>
    <scope>NUCLEOTIDE SEQUENCE [LARGE SCALE GENOMIC DNA]</scope>
    <source>
        <strain evidence="3">Foug A</strain>
    </source>
</reference>